<evidence type="ECO:0000313" key="2">
    <source>
        <dbReference type="EMBL" id="WND02887.1"/>
    </source>
</evidence>
<name>A0AA52H9U0_9PROT</name>
<protein>
    <recommendedName>
        <fullName evidence="4">Tetratricopeptide repeat protein</fullName>
    </recommendedName>
</protein>
<evidence type="ECO:0000256" key="1">
    <source>
        <dbReference type="SAM" id="SignalP"/>
    </source>
</evidence>
<dbReference type="SUPFAM" id="SSF81901">
    <property type="entry name" value="HCP-like"/>
    <property type="match status" value="1"/>
</dbReference>
<keyword evidence="3" id="KW-1185">Reference proteome</keyword>
<dbReference type="EMBL" id="CP123872">
    <property type="protein sequence ID" value="WND02887.1"/>
    <property type="molecule type" value="Genomic_DNA"/>
</dbReference>
<reference evidence="2" key="1">
    <citation type="submission" date="2023-04" db="EMBL/GenBank/DDBJ databases">
        <title>Complete genome sequence of Temperatibacter marinus.</title>
        <authorList>
            <person name="Rong J.-C."/>
            <person name="Yi M.-L."/>
            <person name="Zhao Q."/>
        </authorList>
    </citation>
    <scope>NUCLEOTIDE SEQUENCE</scope>
    <source>
        <strain evidence="2">NBRC 110045</strain>
    </source>
</reference>
<accession>A0AA52H9U0</accession>
<dbReference type="RefSeq" id="WP_310798726.1">
    <property type="nucleotide sequence ID" value="NZ_CP123872.1"/>
</dbReference>
<evidence type="ECO:0008006" key="4">
    <source>
        <dbReference type="Google" id="ProtNLM"/>
    </source>
</evidence>
<feature type="chain" id="PRO_5041401732" description="Tetratricopeptide repeat protein" evidence="1">
    <location>
        <begin position="31"/>
        <end position="521"/>
    </location>
</feature>
<dbReference type="Proteomes" id="UP001268683">
    <property type="component" value="Chromosome"/>
</dbReference>
<organism evidence="2 3">
    <name type="scientific">Temperatibacter marinus</name>
    <dbReference type="NCBI Taxonomy" id="1456591"/>
    <lineage>
        <taxon>Bacteria</taxon>
        <taxon>Pseudomonadati</taxon>
        <taxon>Pseudomonadota</taxon>
        <taxon>Alphaproteobacteria</taxon>
        <taxon>Kordiimonadales</taxon>
        <taxon>Temperatibacteraceae</taxon>
        <taxon>Temperatibacter</taxon>
    </lineage>
</organism>
<gene>
    <name evidence="2" type="ORF">QGN29_00735</name>
</gene>
<dbReference type="KEGG" id="tmk:QGN29_00735"/>
<dbReference type="AlphaFoldDB" id="A0AA52H9U0"/>
<dbReference type="InterPro" id="IPR011990">
    <property type="entry name" value="TPR-like_helical_dom_sf"/>
</dbReference>
<sequence>MFNTFAKFAKPAIKASVIGAVLAATPLVEAIPGLSTKAFAQNICADGKPFKSSRKNITMSKRTYRKYEKVLEIFDQSGELRKQIDMLKSQAKEAEALAATKTKPEEATEAATLRSQAQTFLSQVPALENQTKSMARDAESLIKDALNSSRTPDYDRASMLQLYSQINFERGDTKAAIKNLEDFLSYEAVFRETRLHGITYSVAQLNYSEEQYDRALDYLNDWFKLSDTVCHKVTTTQNTFIAQLYYVTKDYNKAISYMQRAIDEAEANPETDSKEQWYQLLASSYYELGNVNRYRDMLEIMVVKWSKPEYYKRLASVHQELGEDTVSYSLFEAIYEMGWMDNKPNEIKMVAQIQFARESSIKAAWIIESALRDGRMKSDTDNTRLLAQAYMSSYEFEKAVPPLTKVADELQDPELYLQVAGMEYGNGNSANAVRMFDKALALYKKKKKPSRSKIDSATLGKGAALLDQKKVMDACRVFQKLGRESKNRRIKRQVSSFKKAIEADIAREDMFSGNDTKRKCK</sequence>
<evidence type="ECO:0000313" key="3">
    <source>
        <dbReference type="Proteomes" id="UP001268683"/>
    </source>
</evidence>
<dbReference type="Gene3D" id="1.25.40.10">
    <property type="entry name" value="Tetratricopeptide repeat domain"/>
    <property type="match status" value="2"/>
</dbReference>
<proteinExistence type="predicted"/>
<keyword evidence="1" id="KW-0732">Signal</keyword>
<feature type="signal peptide" evidence="1">
    <location>
        <begin position="1"/>
        <end position="30"/>
    </location>
</feature>